<evidence type="ECO:0000313" key="2">
    <source>
        <dbReference type="EMBL" id="MBX16691.1"/>
    </source>
</evidence>
<proteinExistence type="predicted"/>
<evidence type="ECO:0000256" key="1">
    <source>
        <dbReference type="SAM" id="SignalP"/>
    </source>
</evidence>
<dbReference type="AlphaFoldDB" id="A0A2P2LFE5"/>
<feature type="chain" id="PRO_5015185495" evidence="1">
    <location>
        <begin position="28"/>
        <end position="48"/>
    </location>
</feature>
<protein>
    <submittedName>
        <fullName evidence="2">Uncharacterized protein</fullName>
    </submittedName>
</protein>
<organism evidence="2">
    <name type="scientific">Rhizophora mucronata</name>
    <name type="common">Asiatic mangrove</name>
    <dbReference type="NCBI Taxonomy" id="61149"/>
    <lineage>
        <taxon>Eukaryota</taxon>
        <taxon>Viridiplantae</taxon>
        <taxon>Streptophyta</taxon>
        <taxon>Embryophyta</taxon>
        <taxon>Tracheophyta</taxon>
        <taxon>Spermatophyta</taxon>
        <taxon>Magnoliopsida</taxon>
        <taxon>eudicotyledons</taxon>
        <taxon>Gunneridae</taxon>
        <taxon>Pentapetalae</taxon>
        <taxon>rosids</taxon>
        <taxon>fabids</taxon>
        <taxon>Malpighiales</taxon>
        <taxon>Rhizophoraceae</taxon>
        <taxon>Rhizophora</taxon>
    </lineage>
</organism>
<sequence length="48" mass="5334">MADSVTGSMMQLCFLLYCCHLATYVDSFCSCVHLLLKRSTARALVFLA</sequence>
<reference evidence="2" key="1">
    <citation type="submission" date="2018-02" db="EMBL/GenBank/DDBJ databases">
        <title>Rhizophora mucronata_Transcriptome.</title>
        <authorList>
            <person name="Meera S.P."/>
            <person name="Sreeshan A."/>
            <person name="Augustine A."/>
        </authorList>
    </citation>
    <scope>NUCLEOTIDE SEQUENCE</scope>
    <source>
        <tissue evidence="2">Leaf</tissue>
    </source>
</reference>
<feature type="signal peptide" evidence="1">
    <location>
        <begin position="1"/>
        <end position="27"/>
    </location>
</feature>
<dbReference type="EMBL" id="GGEC01036207">
    <property type="protein sequence ID" value="MBX16691.1"/>
    <property type="molecule type" value="Transcribed_RNA"/>
</dbReference>
<name>A0A2P2LFE5_RHIMU</name>
<accession>A0A2P2LFE5</accession>
<keyword evidence="1" id="KW-0732">Signal</keyword>